<accession>A0ABX0PR99</accession>
<feature type="non-terminal residue" evidence="2">
    <location>
        <position position="285"/>
    </location>
</feature>
<keyword evidence="1" id="KW-0472">Membrane</keyword>
<dbReference type="InterPro" id="IPR050448">
    <property type="entry name" value="OpgB/LTA_synthase_biosynth"/>
</dbReference>
<organism evidence="2 3">
    <name type="scientific">Billgrantia bachuensis</name>
    <dbReference type="NCBI Taxonomy" id="2717286"/>
    <lineage>
        <taxon>Bacteria</taxon>
        <taxon>Pseudomonadati</taxon>
        <taxon>Pseudomonadota</taxon>
        <taxon>Gammaproteobacteria</taxon>
        <taxon>Oceanospirillales</taxon>
        <taxon>Halomonadaceae</taxon>
        <taxon>Billgrantia</taxon>
    </lineage>
</organism>
<keyword evidence="1" id="KW-1133">Transmembrane helix</keyword>
<dbReference type="Proteomes" id="UP001318321">
    <property type="component" value="Unassembled WGS sequence"/>
</dbReference>
<name>A0ABX0PR99_9GAMM</name>
<dbReference type="PANTHER" id="PTHR47371:SF3">
    <property type="entry name" value="PHOSPHOGLYCEROL TRANSFERASE I"/>
    <property type="match status" value="1"/>
</dbReference>
<feature type="transmembrane region" description="Helical" evidence="1">
    <location>
        <begin position="70"/>
        <end position="87"/>
    </location>
</feature>
<feature type="transmembrane region" description="Helical" evidence="1">
    <location>
        <begin position="40"/>
        <end position="58"/>
    </location>
</feature>
<feature type="transmembrane region" description="Helical" evidence="1">
    <location>
        <begin position="116"/>
        <end position="137"/>
    </location>
</feature>
<comment type="caution">
    <text evidence="2">The sequence shown here is derived from an EMBL/GenBank/DDBJ whole genome shotgun (WGS) entry which is preliminary data.</text>
</comment>
<reference evidence="2 3" key="1">
    <citation type="submission" date="2020-03" db="EMBL/GenBank/DDBJ databases">
        <title>Identification of Halomonas strains.</title>
        <authorList>
            <person name="Xiao Z."/>
            <person name="Dong F."/>
            <person name="Wang Z."/>
            <person name="Zhao J.-Y."/>
        </authorList>
    </citation>
    <scope>NUCLEOTIDE SEQUENCE [LARGE SCALE GENOMIC DNA]</scope>
    <source>
        <strain evidence="2 3">DX6</strain>
    </source>
</reference>
<protein>
    <submittedName>
        <fullName evidence="2">Phosphatidylglycerol--membrane-oligosaccharide glycerophosphotransferase</fullName>
    </submittedName>
</protein>
<dbReference type="PANTHER" id="PTHR47371">
    <property type="entry name" value="LIPOTEICHOIC ACID SYNTHASE"/>
    <property type="match status" value="1"/>
</dbReference>
<keyword evidence="1" id="KW-0812">Transmembrane</keyword>
<sequence>MSIPSKLLELARPRWLSLLIIGLCLGYAITVLTWVPQWMLPLPALAWMGLGAAFHWGAPRSEPRAALGRRWPWALLPIALWGLYLYLAESFGIVDLSAVFFHLQAGMADHGGVSRIGAAFFYTLSMAALLASFIWLVRNDHRWRRGEPLLAIVLLVSNPLLYGVGQRGAAIVTKPGAWLERHYVEPILLESPRDPPNLLLLYLESIERTYADRERFGDAYADLDAIGEQGLVYEGIRQIDNTGWTMAGMIASQCGTPLMPAGLLHDRQFSPLEKVVPGVDCLGDL</sequence>
<dbReference type="EMBL" id="JAAQTO010000019">
    <property type="protein sequence ID" value="NIC05459.1"/>
    <property type="molecule type" value="Genomic_DNA"/>
</dbReference>
<proteinExistence type="predicted"/>
<evidence type="ECO:0000313" key="3">
    <source>
        <dbReference type="Proteomes" id="UP001318321"/>
    </source>
</evidence>
<evidence type="ECO:0000313" key="2">
    <source>
        <dbReference type="EMBL" id="NIC05459.1"/>
    </source>
</evidence>
<feature type="transmembrane region" description="Helical" evidence="1">
    <location>
        <begin position="15"/>
        <end position="34"/>
    </location>
</feature>
<gene>
    <name evidence="2" type="ORF">HBJ55_08485</name>
</gene>
<evidence type="ECO:0000256" key="1">
    <source>
        <dbReference type="SAM" id="Phobius"/>
    </source>
</evidence>
<feature type="transmembrane region" description="Helical" evidence="1">
    <location>
        <begin position="149"/>
        <end position="165"/>
    </location>
</feature>
<keyword evidence="3" id="KW-1185">Reference proteome</keyword>